<evidence type="ECO:0000313" key="3">
    <source>
        <dbReference type="Proteomes" id="UP000595437"/>
    </source>
</evidence>
<evidence type="ECO:0000256" key="1">
    <source>
        <dbReference type="SAM" id="MobiDB-lite"/>
    </source>
</evidence>
<dbReference type="Proteomes" id="UP000595437">
    <property type="component" value="Chromosome 1"/>
</dbReference>
<keyword evidence="3" id="KW-1185">Reference proteome</keyword>
<evidence type="ECO:0000313" key="2">
    <source>
        <dbReference type="EMBL" id="QQP56817.1"/>
    </source>
</evidence>
<gene>
    <name evidence="2" type="ORF">FKW44_001609</name>
</gene>
<name>A0A7T8KJ16_CALRO</name>
<reference evidence="3" key="1">
    <citation type="submission" date="2021-01" db="EMBL/GenBank/DDBJ databases">
        <title>Caligus Genome Assembly.</title>
        <authorList>
            <person name="Gallardo-Escarate C."/>
        </authorList>
    </citation>
    <scope>NUCLEOTIDE SEQUENCE [LARGE SCALE GENOMIC DNA]</scope>
</reference>
<organism evidence="2 3">
    <name type="scientific">Caligus rogercresseyi</name>
    <name type="common">Sea louse</name>
    <dbReference type="NCBI Taxonomy" id="217165"/>
    <lineage>
        <taxon>Eukaryota</taxon>
        <taxon>Metazoa</taxon>
        <taxon>Ecdysozoa</taxon>
        <taxon>Arthropoda</taxon>
        <taxon>Crustacea</taxon>
        <taxon>Multicrustacea</taxon>
        <taxon>Hexanauplia</taxon>
        <taxon>Copepoda</taxon>
        <taxon>Siphonostomatoida</taxon>
        <taxon>Caligidae</taxon>
        <taxon>Caligus</taxon>
    </lineage>
</organism>
<dbReference type="AlphaFoldDB" id="A0A7T8KJ16"/>
<protein>
    <submittedName>
        <fullName evidence="2">Uncharacterized protein</fullName>
    </submittedName>
</protein>
<sequence length="60" mass="7127">MRDEWIKVMHRNSSIPMKQTNSDTEQKKIKRAFNSPESQCKKRTRDCTSKEPESLTQTQK</sequence>
<feature type="compositionally biased region" description="Polar residues" evidence="1">
    <location>
        <begin position="11"/>
        <end position="23"/>
    </location>
</feature>
<accession>A0A7T8KJ16</accession>
<feature type="region of interest" description="Disordered" evidence="1">
    <location>
        <begin position="1"/>
        <end position="60"/>
    </location>
</feature>
<dbReference type="EMBL" id="CP045890">
    <property type="protein sequence ID" value="QQP56817.1"/>
    <property type="molecule type" value="Genomic_DNA"/>
</dbReference>
<proteinExistence type="predicted"/>